<dbReference type="EMBL" id="JABUOH010000051">
    <property type="protein sequence ID" value="NWN45931.1"/>
    <property type="molecule type" value="Genomic_DNA"/>
</dbReference>
<dbReference type="AlphaFoldDB" id="A0A851HCX8"/>
<feature type="transmembrane region" description="Helical" evidence="1">
    <location>
        <begin position="235"/>
        <end position="259"/>
    </location>
</feature>
<evidence type="ECO:0000313" key="2">
    <source>
        <dbReference type="EMBL" id="NWN45931.1"/>
    </source>
</evidence>
<dbReference type="RefSeq" id="WP_178734315.1">
    <property type="nucleotide sequence ID" value="NZ_JABUOH010000051.1"/>
</dbReference>
<dbReference type="Pfam" id="PF12811">
    <property type="entry name" value="BaxI_1"/>
    <property type="match status" value="1"/>
</dbReference>
<evidence type="ECO:0000256" key="1">
    <source>
        <dbReference type="SAM" id="Phobius"/>
    </source>
</evidence>
<evidence type="ECO:0000313" key="3">
    <source>
        <dbReference type="Proteomes" id="UP000568109"/>
    </source>
</evidence>
<organism evidence="2 3">
    <name type="scientific">Candidatus Phytoplasma pruni</name>
    <dbReference type="NCBI Taxonomy" id="479893"/>
    <lineage>
        <taxon>Bacteria</taxon>
        <taxon>Bacillati</taxon>
        <taxon>Mycoplasmatota</taxon>
        <taxon>Mollicutes</taxon>
        <taxon>Acholeplasmatales</taxon>
        <taxon>Acholeplasmataceae</taxon>
        <taxon>Candidatus Phytoplasma</taxon>
        <taxon>16SrIII (X-disease group)</taxon>
    </lineage>
</organism>
<feature type="transmembrane region" description="Helical" evidence="1">
    <location>
        <begin position="99"/>
        <end position="121"/>
    </location>
</feature>
<dbReference type="InterPro" id="IPR010539">
    <property type="entry name" value="BaxI_1-like"/>
</dbReference>
<feature type="transmembrane region" description="Helical" evidence="1">
    <location>
        <begin position="69"/>
        <end position="92"/>
    </location>
</feature>
<keyword evidence="1" id="KW-1133">Transmembrane helix</keyword>
<keyword evidence="1" id="KW-0812">Transmembrane</keyword>
<keyword evidence="1" id="KW-0472">Membrane</keyword>
<feature type="transmembrane region" description="Helical" evidence="1">
    <location>
        <begin position="39"/>
        <end position="63"/>
    </location>
</feature>
<dbReference type="PANTHER" id="PTHR41282">
    <property type="entry name" value="CONSERVED TRANSMEMBRANE PROTEIN-RELATED"/>
    <property type="match status" value="1"/>
</dbReference>
<feature type="transmembrane region" description="Helical" evidence="1">
    <location>
        <begin position="163"/>
        <end position="182"/>
    </location>
</feature>
<protein>
    <submittedName>
        <fullName evidence="2">Bax inhibitor-1/YccA family protein</fullName>
    </submittedName>
</protein>
<sequence>MQQKENVVFRQIREQALAANQVRTLDTATKKGVAVKTMILLLTVFVSGILHFSLVSLIASGYPRLKAQLLYSSIGVASTLGFVSMMVSIFAGEMNQKPFAIMYAVSEGILISGVFGLISVLNGAYSAIILILATAVVGTLAVFLIMHFLYYQGILKVNNKFRMAVLVSSIVIIAFLMINMLVSIMGGPNFLDKHIAQLAISGVLLVLGSAFLAIDFDNAEQIMQFDISKKYEWSLAFAFLTTLILIFEQIARILILTMLEKE</sequence>
<dbReference type="PANTHER" id="PTHR41282:SF1">
    <property type="entry name" value="CONSERVED TRANSMEMBRANE PROTEIN-RELATED"/>
    <property type="match status" value="1"/>
</dbReference>
<comment type="caution">
    <text evidence="2">The sequence shown here is derived from an EMBL/GenBank/DDBJ whole genome shotgun (WGS) entry which is preliminary data.</text>
</comment>
<proteinExistence type="predicted"/>
<dbReference type="Proteomes" id="UP000568109">
    <property type="component" value="Unassembled WGS sequence"/>
</dbReference>
<gene>
    <name evidence="2" type="ORF">HR065_02435</name>
</gene>
<accession>A0A851HCX8</accession>
<feature type="transmembrane region" description="Helical" evidence="1">
    <location>
        <begin position="194"/>
        <end position="214"/>
    </location>
</feature>
<reference evidence="2 3" key="1">
    <citation type="submission" date="2020-06" db="EMBL/GenBank/DDBJ databases">
        <title>Draft genome sequence of Candidatus Phytoplasma pruni (X-disease group, subgroup 16SrIII-B) strain ChTDIII from Argentina.</title>
        <authorList>
            <person name="Fernandez F.D."/>
            <person name="Zuebert C."/>
            <person name="Huettel B."/>
            <person name="Kube M."/>
            <person name="Conci L.R."/>
        </authorList>
    </citation>
    <scope>NUCLEOTIDE SEQUENCE [LARGE SCALE GENOMIC DNA]</scope>
    <source>
        <strain evidence="2 3">ChTDIII</strain>
    </source>
</reference>
<keyword evidence="3" id="KW-1185">Reference proteome</keyword>
<name>A0A851HCX8_9MOLU</name>
<feature type="transmembrane region" description="Helical" evidence="1">
    <location>
        <begin position="127"/>
        <end position="151"/>
    </location>
</feature>